<sequence>MSGPRDHPYGSTVRHTIVARSNRPVINRMIRSARMDSTLGQNQGQKPVKEKKTEVKLQLMQKERSSSTGMSGFSKLTNRDGLKGKDYWNAAIDDVEFAAACRFEPRIPVIDYSLVLPPRLRERVKRIQNYDHSKSDEDIYIRDEMQEVRPEDYMSAESSERSEEEEDTVLLEIGRKKVEEYFNESEHSDIVRMEHEFEKFDLKLDEPVGHTHRVVDKTSWYAKFLCAPRDKRVCWQSRVEHPGQNYSMVTLDEQAENLMDASAERFVEWLNSFGTLESNLTPEKVKNLFSIKGDRTLLASVKTDPKEVNAIAQTVADKWNKPHMAIELKYEKHINDHATRVNQKPLLSAFGRTVPLKDRPWLKRSGDTEIKTVYPEELLTREKIFKGITHLRSTTALVDFYLAHPELERPQYLLESGDFEESSASESVIEVPLYELLGLRY</sequence>
<dbReference type="AlphaFoldDB" id="A0AB39Z256"/>
<name>A0AB39Z256_DROSZ</name>
<evidence type="ECO:0000313" key="1">
    <source>
        <dbReference type="Proteomes" id="UP001652628"/>
    </source>
</evidence>
<evidence type="ECO:0000313" key="2">
    <source>
        <dbReference type="RefSeq" id="XP_016927206.4"/>
    </source>
</evidence>
<dbReference type="RefSeq" id="XP_016927206.4">
    <property type="nucleotide sequence ID" value="XM_017071717.4"/>
</dbReference>
<reference evidence="2" key="1">
    <citation type="submission" date="2025-08" db="UniProtKB">
        <authorList>
            <consortium name="RefSeq"/>
        </authorList>
    </citation>
    <scope>IDENTIFICATION</scope>
</reference>
<dbReference type="Proteomes" id="UP001652628">
    <property type="component" value="Chromosome 3"/>
</dbReference>
<keyword evidence="1" id="KW-1185">Reference proteome</keyword>
<protein>
    <submittedName>
        <fullName evidence="2">Uncharacterized protein</fullName>
    </submittedName>
</protein>
<dbReference type="GeneID" id="108007947"/>
<accession>A0AB39Z256</accession>
<gene>
    <name evidence="2" type="primary">LOC108007947</name>
</gene>
<proteinExistence type="predicted"/>
<organism evidence="1 2">
    <name type="scientific">Drosophila suzukii</name>
    <name type="common">Spotted-wing drosophila fruit fly</name>
    <dbReference type="NCBI Taxonomy" id="28584"/>
    <lineage>
        <taxon>Eukaryota</taxon>
        <taxon>Metazoa</taxon>
        <taxon>Ecdysozoa</taxon>
        <taxon>Arthropoda</taxon>
        <taxon>Hexapoda</taxon>
        <taxon>Insecta</taxon>
        <taxon>Pterygota</taxon>
        <taxon>Neoptera</taxon>
        <taxon>Endopterygota</taxon>
        <taxon>Diptera</taxon>
        <taxon>Brachycera</taxon>
        <taxon>Muscomorpha</taxon>
        <taxon>Ephydroidea</taxon>
        <taxon>Drosophilidae</taxon>
        <taxon>Drosophila</taxon>
        <taxon>Sophophora</taxon>
    </lineage>
</organism>